<evidence type="ECO:0000256" key="8">
    <source>
        <dbReference type="ARBA" id="ARBA00044968"/>
    </source>
</evidence>
<dbReference type="CDD" id="cd02598">
    <property type="entry name" value="HAD_BPGM"/>
    <property type="match status" value="1"/>
</dbReference>
<dbReference type="STRING" id="48003.BLA55_00015"/>
<dbReference type="InterPro" id="IPR051600">
    <property type="entry name" value="Beta-PGM-like"/>
</dbReference>
<evidence type="ECO:0000313" key="16">
    <source>
        <dbReference type="EMBL" id="APJ38803.1"/>
    </source>
</evidence>
<dbReference type="NCBIfam" id="TIGR01509">
    <property type="entry name" value="HAD-SF-IA-v3"/>
    <property type="match status" value="1"/>
</dbReference>
<keyword evidence="17" id="KW-1185">Reference proteome</keyword>
<dbReference type="EMBL" id="CP017813">
    <property type="protein sequence ID" value="APJ38803.1"/>
    <property type="molecule type" value="Genomic_DNA"/>
</dbReference>
<dbReference type="InterPro" id="IPR036412">
    <property type="entry name" value="HAD-like_sf"/>
</dbReference>
<evidence type="ECO:0000313" key="17">
    <source>
        <dbReference type="Proteomes" id="UP000184322"/>
    </source>
</evidence>
<dbReference type="SUPFAM" id="SSF56784">
    <property type="entry name" value="HAD-like"/>
    <property type="match status" value="1"/>
</dbReference>
<feature type="binding site" evidence="12">
    <location>
        <position position="173"/>
    </location>
    <ligand>
        <name>Mg(2+)</name>
        <dbReference type="ChEBI" id="CHEBI:18420"/>
    </ligand>
</feature>
<dbReference type="PRINTS" id="PR00413">
    <property type="entry name" value="HADHALOGNASE"/>
</dbReference>
<feature type="binding site" evidence="11">
    <location>
        <position position="78"/>
    </location>
    <ligand>
        <name>substrate</name>
    </ligand>
</feature>
<dbReference type="Gene3D" id="3.40.50.1000">
    <property type="entry name" value="HAD superfamily/HAD-like"/>
    <property type="match status" value="1"/>
</dbReference>
<evidence type="ECO:0000313" key="15">
    <source>
        <dbReference type="EMBL" id="APJ38744.1"/>
    </source>
</evidence>
<accession>A0A1L4FR49</accession>
<evidence type="ECO:0000256" key="1">
    <source>
        <dbReference type="ARBA" id="ARBA00006171"/>
    </source>
</evidence>
<feature type="binding site" evidence="11">
    <location>
        <begin position="117"/>
        <end position="121"/>
    </location>
    <ligand>
        <name>substrate</name>
    </ligand>
</feature>
<keyword evidence="5" id="KW-0413">Isomerase</keyword>
<feature type="site" description="Important for catalytic activity and assists the phosphoryl transfer reaction to Asp8 by balancing charge and orienting the reacting groups" evidence="13">
    <location>
        <position position="148"/>
    </location>
</feature>
<evidence type="ECO:0000256" key="12">
    <source>
        <dbReference type="PIRSR" id="PIRSR610972-3"/>
    </source>
</evidence>
<gene>
    <name evidence="14" type="ORF">BLA55_00015</name>
    <name evidence="15" type="ORF">BLA55_03730</name>
    <name evidence="16" type="ORF">BLA55_04055</name>
</gene>
<dbReference type="Gene3D" id="1.10.150.240">
    <property type="entry name" value="Putative phosphatase, domain 2"/>
    <property type="match status" value="1"/>
</dbReference>
<evidence type="ECO:0000256" key="3">
    <source>
        <dbReference type="ARBA" id="ARBA00022723"/>
    </source>
</evidence>
<dbReference type="KEGG" id="mpul:BLA55_00015"/>
<dbReference type="SFLD" id="SFLDG01135">
    <property type="entry name" value="C1.5.6:_HAD__Beta-PGM__Phospha"/>
    <property type="match status" value="1"/>
</dbReference>
<feature type="binding site" evidence="12">
    <location>
        <position position="11"/>
    </location>
    <ligand>
        <name>Mg(2+)</name>
        <dbReference type="ChEBI" id="CHEBI:18420"/>
    </ligand>
</feature>
<dbReference type="GO" id="GO:0005975">
    <property type="term" value="P:carbohydrate metabolic process"/>
    <property type="evidence" value="ECO:0007669"/>
    <property type="project" value="InterPro"/>
</dbReference>
<dbReference type="InterPro" id="IPR023214">
    <property type="entry name" value="HAD_sf"/>
</dbReference>
<dbReference type="NCBIfam" id="TIGR01990">
    <property type="entry name" value="bPGM"/>
    <property type="match status" value="1"/>
</dbReference>
<feature type="site" description="Important for catalytic activity and assists the phosphoryl transfer reaction to Asp8 by balancing charge and orienting the reacting groups" evidence="13">
    <location>
        <position position="117"/>
    </location>
</feature>
<evidence type="ECO:0000256" key="2">
    <source>
        <dbReference type="ARBA" id="ARBA00022553"/>
    </source>
</evidence>
<dbReference type="InterPro" id="IPR023198">
    <property type="entry name" value="PGP-like_dom2"/>
</dbReference>
<dbReference type="SFLD" id="SFLDS00003">
    <property type="entry name" value="Haloacid_Dehalogenase"/>
    <property type="match status" value="1"/>
</dbReference>
<proteinExistence type="inferred from homology"/>
<reference evidence="17" key="2">
    <citation type="submission" date="2016-10" db="EMBL/GenBank/DDBJ databases">
        <authorList>
            <person name="Beylefeld A."/>
            <person name="Abolnik C."/>
        </authorList>
    </citation>
    <scope>NUCLEOTIDE SEQUENCE [LARGE SCALE GENOMIC DNA]</scope>
    <source>
        <strain evidence="17">B359_6</strain>
    </source>
</reference>
<dbReference type="EMBL" id="CP017813">
    <property type="protein sequence ID" value="APJ38085.1"/>
    <property type="molecule type" value="Genomic_DNA"/>
</dbReference>
<evidence type="ECO:0000256" key="6">
    <source>
        <dbReference type="ARBA" id="ARBA00023277"/>
    </source>
</evidence>
<evidence type="ECO:0000256" key="4">
    <source>
        <dbReference type="ARBA" id="ARBA00022842"/>
    </source>
</evidence>
<dbReference type="AlphaFoldDB" id="A0A1L4FR49"/>
<evidence type="ECO:0000256" key="13">
    <source>
        <dbReference type="PIRSR" id="PIRSR610972-4"/>
    </source>
</evidence>
<reference evidence="14" key="1">
    <citation type="submission" date="2016-10" db="EMBL/GenBank/DDBJ databases">
        <authorList>
            <person name="de Groot N.N."/>
        </authorList>
    </citation>
    <scope>NUCLEOTIDE SEQUENCE [LARGE SCALE GENOMIC DNA]</scope>
    <source>
        <strain evidence="14">B359_6</strain>
    </source>
</reference>
<dbReference type="InterPro" id="IPR006439">
    <property type="entry name" value="HAD-SF_hydro_IA"/>
</dbReference>
<dbReference type="Pfam" id="PF13419">
    <property type="entry name" value="HAD_2"/>
    <property type="match status" value="1"/>
</dbReference>
<evidence type="ECO:0000256" key="5">
    <source>
        <dbReference type="ARBA" id="ARBA00023235"/>
    </source>
</evidence>
<feature type="binding site" evidence="11">
    <location>
        <begin position="9"/>
        <end position="11"/>
    </location>
    <ligand>
        <name>substrate</name>
    </ligand>
</feature>
<protein>
    <recommendedName>
        <fullName evidence="9">Beta-phosphoglucomutase</fullName>
        <ecNumber evidence="8">5.4.2.6</ecNumber>
    </recommendedName>
</protein>
<feature type="binding site" evidence="11">
    <location>
        <position position="25"/>
    </location>
    <ligand>
        <name>substrate</name>
    </ligand>
</feature>
<dbReference type="KEGG" id="mpul:BLA55_04055"/>
<feature type="binding site" evidence="12">
    <location>
        <position position="9"/>
    </location>
    <ligand>
        <name>Mg(2+)</name>
        <dbReference type="ChEBI" id="CHEBI:18420"/>
    </ligand>
</feature>
<keyword evidence="4 12" id="KW-0460">Magnesium</keyword>
<dbReference type="InterPro" id="IPR010976">
    <property type="entry name" value="B-phosphoglucomutase_hydrolase"/>
</dbReference>
<feature type="active site" description="Proton donor/acceptor" evidence="10">
    <location>
        <position position="11"/>
    </location>
</feature>
<feature type="binding site" evidence="11">
    <location>
        <begin position="44"/>
        <end position="49"/>
    </location>
    <ligand>
        <name>substrate</name>
    </ligand>
</feature>
<comment type="cofactor">
    <cofactor evidence="12">
        <name>Mg(2+)</name>
        <dbReference type="ChEBI" id="CHEBI:18420"/>
    </cofactor>
    <text evidence="12">Binds 2 magnesium ions per subunit.</text>
</comment>
<comment type="similarity">
    <text evidence="1">Belongs to the HAD-like hydrolase superfamily. CbbY/CbbZ/Gph/YieH family.</text>
</comment>
<keyword evidence="2" id="KW-0597">Phosphoprotein</keyword>
<dbReference type="PANTHER" id="PTHR46193">
    <property type="entry name" value="6-PHOSPHOGLUCONATE PHOSPHATASE"/>
    <property type="match status" value="1"/>
</dbReference>
<feature type="binding site" evidence="12">
    <location>
        <position position="172"/>
    </location>
    <ligand>
        <name>Mg(2+)</name>
        <dbReference type="ChEBI" id="CHEBI:18420"/>
    </ligand>
</feature>
<dbReference type="NCBIfam" id="TIGR02009">
    <property type="entry name" value="PGMB-YQAB-SF"/>
    <property type="match status" value="1"/>
</dbReference>
<sequence length="225" mass="25113">MQIKGILFDVDGVITDTAKIHYKSWAKVVKKIGIDYTEAENENLRGLPRIDTLKEIIKLKQPQATYELEFLNSLAHEKNELYVELLKQELDETYLLPNIKKFIIDAKNKGIKLAIASSSYNAPFILKKLNVYDYFDAIVNPANVAKGKPAPDIYIQAYELIGVPKEECIGLEDAVSGVESIVGAGVKAIAFDYHSGVDFSKASLVLHDTSELNLDSVISYFKNIN</sequence>
<dbReference type="Proteomes" id="UP000184322">
    <property type="component" value="Chromosome"/>
</dbReference>
<feature type="binding site" evidence="11">
    <location>
        <position position="148"/>
    </location>
    <ligand>
        <name>substrate</name>
    </ligand>
</feature>
<evidence type="ECO:0000256" key="9">
    <source>
        <dbReference type="ARBA" id="ARBA00044991"/>
    </source>
</evidence>
<dbReference type="GO" id="GO:0008801">
    <property type="term" value="F:beta-phosphoglucomutase activity"/>
    <property type="evidence" value="ECO:0007669"/>
    <property type="project" value="UniProtKB-EC"/>
</dbReference>
<keyword evidence="3 12" id="KW-0479">Metal-binding</keyword>
<evidence type="ECO:0000256" key="10">
    <source>
        <dbReference type="PIRSR" id="PIRSR610972-1"/>
    </source>
</evidence>
<dbReference type="EC" id="5.4.2.6" evidence="8"/>
<evidence type="ECO:0000313" key="14">
    <source>
        <dbReference type="EMBL" id="APJ38085.1"/>
    </source>
</evidence>
<dbReference type="GO" id="GO:0000287">
    <property type="term" value="F:magnesium ion binding"/>
    <property type="evidence" value="ECO:0007669"/>
    <property type="project" value="InterPro"/>
</dbReference>
<dbReference type="KEGG" id="mpul:BLA55_03730"/>
<dbReference type="PANTHER" id="PTHR46193:SF18">
    <property type="entry name" value="HEXITOL PHOSPHATASE B"/>
    <property type="match status" value="1"/>
</dbReference>
<comment type="catalytic activity">
    <reaction evidence="7">
        <text>beta-D-glucose 1-phosphate = beta-D-glucose 6-phosphate</text>
        <dbReference type="Rhea" id="RHEA:20113"/>
        <dbReference type="ChEBI" id="CHEBI:57684"/>
        <dbReference type="ChEBI" id="CHEBI:58247"/>
        <dbReference type="EC" id="5.4.2.6"/>
    </reaction>
</comment>
<dbReference type="RefSeq" id="WP_073372092.1">
    <property type="nucleotide sequence ID" value="NZ_CP017813.1"/>
</dbReference>
<feature type="active site" description="Nucleophile" evidence="10">
    <location>
        <position position="9"/>
    </location>
</feature>
<dbReference type="OrthoDB" id="9797743at2"/>
<dbReference type="SFLD" id="SFLDG01129">
    <property type="entry name" value="C1.5:_HAD__Beta-PGM__Phosphata"/>
    <property type="match status" value="1"/>
</dbReference>
<evidence type="ECO:0000256" key="7">
    <source>
        <dbReference type="ARBA" id="ARBA00044926"/>
    </source>
</evidence>
<name>A0A1L4FR49_9BACT</name>
<dbReference type="InterPro" id="IPR041492">
    <property type="entry name" value="HAD_2"/>
</dbReference>
<organism evidence="14 17">
    <name type="scientific">Mycoplasmopsis pullorum</name>
    <dbReference type="NCBI Taxonomy" id="48003"/>
    <lineage>
        <taxon>Bacteria</taxon>
        <taxon>Bacillati</taxon>
        <taxon>Mycoplasmatota</taxon>
        <taxon>Mycoplasmoidales</taxon>
        <taxon>Metamycoplasmataceae</taxon>
        <taxon>Mycoplasmopsis</taxon>
    </lineage>
</organism>
<dbReference type="EMBL" id="CP017813">
    <property type="protein sequence ID" value="APJ38744.1"/>
    <property type="molecule type" value="Genomic_DNA"/>
</dbReference>
<dbReference type="InterPro" id="IPR010972">
    <property type="entry name" value="Beta-PGM"/>
</dbReference>
<evidence type="ECO:0000256" key="11">
    <source>
        <dbReference type="PIRSR" id="PIRSR610972-2"/>
    </source>
</evidence>
<keyword evidence="6" id="KW-0119">Carbohydrate metabolism</keyword>